<comment type="caution">
    <text evidence="1">The sequence shown here is derived from an EMBL/GenBank/DDBJ whole genome shotgun (WGS) entry which is preliminary data.</text>
</comment>
<evidence type="ECO:0000313" key="1">
    <source>
        <dbReference type="EMBL" id="DAZ97003.1"/>
    </source>
</evidence>
<dbReference type="Proteomes" id="UP001146120">
    <property type="component" value="Unassembled WGS sequence"/>
</dbReference>
<accession>A0AAV2YUD4</accession>
<proteinExistence type="predicted"/>
<protein>
    <submittedName>
        <fullName evidence="1">Uncharacterized protein</fullName>
    </submittedName>
</protein>
<sequence>MTPSSRCKLSWRRASWQVAATNSRHRTSTKTSRVVMAMTSLLLSAHSRRTLRRTLRKIV</sequence>
<keyword evidence="2" id="KW-1185">Reference proteome</keyword>
<dbReference type="EMBL" id="DAKRPA010000149">
    <property type="protein sequence ID" value="DAZ97003.1"/>
    <property type="molecule type" value="Genomic_DNA"/>
</dbReference>
<reference evidence="1" key="1">
    <citation type="submission" date="2022-11" db="EMBL/GenBank/DDBJ databases">
        <authorList>
            <person name="Morgan W.R."/>
            <person name="Tartar A."/>
        </authorList>
    </citation>
    <scope>NUCLEOTIDE SEQUENCE</scope>
    <source>
        <strain evidence="1">ARSEF 373</strain>
    </source>
</reference>
<reference evidence="1" key="2">
    <citation type="journal article" date="2023" name="Microbiol Resour">
        <title>Decontamination and Annotation of the Draft Genome Sequence of the Oomycete Lagenidium giganteum ARSEF 373.</title>
        <authorList>
            <person name="Morgan W.R."/>
            <person name="Tartar A."/>
        </authorList>
    </citation>
    <scope>NUCLEOTIDE SEQUENCE</scope>
    <source>
        <strain evidence="1">ARSEF 373</strain>
    </source>
</reference>
<name>A0AAV2YUD4_9STRA</name>
<gene>
    <name evidence="1" type="ORF">N0F65_011918</name>
</gene>
<dbReference type="AlphaFoldDB" id="A0AAV2YUD4"/>
<organism evidence="1 2">
    <name type="scientific">Lagenidium giganteum</name>
    <dbReference type="NCBI Taxonomy" id="4803"/>
    <lineage>
        <taxon>Eukaryota</taxon>
        <taxon>Sar</taxon>
        <taxon>Stramenopiles</taxon>
        <taxon>Oomycota</taxon>
        <taxon>Peronosporomycetes</taxon>
        <taxon>Pythiales</taxon>
        <taxon>Pythiaceae</taxon>
    </lineage>
</organism>
<evidence type="ECO:0000313" key="2">
    <source>
        <dbReference type="Proteomes" id="UP001146120"/>
    </source>
</evidence>